<dbReference type="OrthoDB" id="9804721at2"/>
<gene>
    <name evidence="3" type="ORF">SAMN05443248_7129</name>
</gene>
<dbReference type="PRINTS" id="PR01438">
    <property type="entry name" value="UNVRSLSTRESS"/>
</dbReference>
<accession>A0A1M5X8K3</accession>
<comment type="similarity">
    <text evidence="1">Belongs to the universal stress protein A family.</text>
</comment>
<reference evidence="3 4" key="1">
    <citation type="submission" date="2016-11" db="EMBL/GenBank/DDBJ databases">
        <authorList>
            <person name="Jaros S."/>
            <person name="Januszkiewicz K."/>
            <person name="Wedrychowicz H."/>
        </authorList>
    </citation>
    <scope>NUCLEOTIDE SEQUENCE [LARGE SCALE GENOMIC DNA]</scope>
    <source>
        <strain evidence="3 4">GAS138</strain>
    </source>
</reference>
<feature type="domain" description="UspA" evidence="2">
    <location>
        <begin position="153"/>
        <end position="276"/>
    </location>
</feature>
<dbReference type="SUPFAM" id="SSF52402">
    <property type="entry name" value="Adenine nucleotide alpha hydrolases-like"/>
    <property type="match status" value="2"/>
</dbReference>
<evidence type="ECO:0000256" key="1">
    <source>
        <dbReference type="ARBA" id="ARBA00008791"/>
    </source>
</evidence>
<evidence type="ECO:0000259" key="2">
    <source>
        <dbReference type="Pfam" id="PF00582"/>
    </source>
</evidence>
<name>A0A1M5X8K3_9BRAD</name>
<dbReference type="InterPro" id="IPR006016">
    <property type="entry name" value="UspA"/>
</dbReference>
<dbReference type="AlphaFoldDB" id="A0A1M5X8K3"/>
<sequence>MIKDVMVRLDGTPADDVRLAAVGQIAEIFDSHITGLLFNGLPPLVPDGFNGADANEVTRLLDAARQAGDAIEATVLQRLAELPHPANLRRFDVVDDGDASDTALQMARAADTFVALRPNGRVSEPEGLVENLLFGAGRHLFLVPDELKPITPFETVIVAWNGSRESARALAEAVPYLHEARKVVVLVVEGLHPTEAEALMGNDVVHHLRHHGINAIKYRAVGQEDEIADALIEECRKLDANLLVMGSYGHSRLHELLPGSTTDRMLRQSPFPLLVAH</sequence>
<protein>
    <submittedName>
        <fullName evidence="3">Nucleotide-binding universal stress protein, UspA family</fullName>
    </submittedName>
</protein>
<organism evidence="3 4">
    <name type="scientific">Bradyrhizobium erythrophlei</name>
    <dbReference type="NCBI Taxonomy" id="1437360"/>
    <lineage>
        <taxon>Bacteria</taxon>
        <taxon>Pseudomonadati</taxon>
        <taxon>Pseudomonadota</taxon>
        <taxon>Alphaproteobacteria</taxon>
        <taxon>Hyphomicrobiales</taxon>
        <taxon>Nitrobacteraceae</taxon>
        <taxon>Bradyrhizobium</taxon>
    </lineage>
</organism>
<dbReference type="Pfam" id="PF00582">
    <property type="entry name" value="Usp"/>
    <property type="match status" value="1"/>
</dbReference>
<proteinExistence type="inferred from homology"/>
<evidence type="ECO:0000313" key="3">
    <source>
        <dbReference type="EMBL" id="SHH96160.1"/>
    </source>
</evidence>
<dbReference type="Gene3D" id="3.40.50.12370">
    <property type="match status" value="1"/>
</dbReference>
<dbReference type="PANTHER" id="PTHR46268:SF15">
    <property type="entry name" value="UNIVERSAL STRESS PROTEIN HP_0031"/>
    <property type="match status" value="1"/>
</dbReference>
<dbReference type="EMBL" id="LT670817">
    <property type="protein sequence ID" value="SHH96160.1"/>
    <property type="molecule type" value="Genomic_DNA"/>
</dbReference>
<dbReference type="Proteomes" id="UP000189796">
    <property type="component" value="Chromosome I"/>
</dbReference>
<dbReference type="PANTHER" id="PTHR46268">
    <property type="entry name" value="STRESS RESPONSE PROTEIN NHAX"/>
    <property type="match status" value="1"/>
</dbReference>
<evidence type="ECO:0000313" key="4">
    <source>
        <dbReference type="Proteomes" id="UP000189796"/>
    </source>
</evidence>
<dbReference type="CDD" id="cd00293">
    <property type="entry name" value="USP-like"/>
    <property type="match status" value="1"/>
</dbReference>
<dbReference type="InterPro" id="IPR006015">
    <property type="entry name" value="Universal_stress_UspA"/>
</dbReference>
<dbReference type="RefSeq" id="WP_079605398.1">
    <property type="nucleotide sequence ID" value="NZ_LT670817.1"/>
</dbReference>